<feature type="compositionally biased region" description="Basic residues" evidence="1">
    <location>
        <begin position="409"/>
        <end position="425"/>
    </location>
</feature>
<keyword evidence="3" id="KW-1185">Reference proteome</keyword>
<evidence type="ECO:0000313" key="2">
    <source>
        <dbReference type="EMBL" id="EGZ10116.1"/>
    </source>
</evidence>
<dbReference type="KEGG" id="psoj:PHYSODRAFT_305389"/>
<dbReference type="Proteomes" id="UP000002640">
    <property type="component" value="Unassembled WGS sequence"/>
</dbReference>
<feature type="region of interest" description="Disordered" evidence="1">
    <location>
        <begin position="409"/>
        <end position="434"/>
    </location>
</feature>
<feature type="region of interest" description="Disordered" evidence="1">
    <location>
        <begin position="1"/>
        <end position="50"/>
    </location>
</feature>
<dbReference type="RefSeq" id="XP_009534977.1">
    <property type="nucleotide sequence ID" value="XM_009536682.1"/>
</dbReference>
<dbReference type="GeneID" id="20642549"/>
<feature type="compositionally biased region" description="Basic and acidic residues" evidence="1">
    <location>
        <begin position="34"/>
        <end position="50"/>
    </location>
</feature>
<protein>
    <submittedName>
        <fullName evidence="2">Uncharacterized protein</fullName>
    </submittedName>
</protein>
<feature type="compositionally biased region" description="Low complexity" evidence="1">
    <location>
        <begin position="8"/>
        <end position="33"/>
    </location>
</feature>
<proteinExistence type="predicted"/>
<organism evidence="2 3">
    <name type="scientific">Phytophthora sojae (strain P6497)</name>
    <name type="common">Soybean stem and root rot agent</name>
    <name type="synonym">Phytophthora megasperma f. sp. glycines</name>
    <dbReference type="NCBI Taxonomy" id="1094619"/>
    <lineage>
        <taxon>Eukaryota</taxon>
        <taxon>Sar</taxon>
        <taxon>Stramenopiles</taxon>
        <taxon>Oomycota</taxon>
        <taxon>Peronosporomycetes</taxon>
        <taxon>Peronosporales</taxon>
        <taxon>Peronosporaceae</taxon>
        <taxon>Phytophthora</taxon>
    </lineage>
</organism>
<reference evidence="2 3" key="1">
    <citation type="journal article" date="2006" name="Science">
        <title>Phytophthora genome sequences uncover evolutionary origins and mechanisms of pathogenesis.</title>
        <authorList>
            <person name="Tyler B.M."/>
            <person name="Tripathy S."/>
            <person name="Zhang X."/>
            <person name="Dehal P."/>
            <person name="Jiang R.H."/>
            <person name="Aerts A."/>
            <person name="Arredondo F.D."/>
            <person name="Baxter L."/>
            <person name="Bensasson D."/>
            <person name="Beynon J.L."/>
            <person name="Chapman J."/>
            <person name="Damasceno C.M."/>
            <person name="Dorrance A.E."/>
            <person name="Dou D."/>
            <person name="Dickerman A.W."/>
            <person name="Dubchak I.L."/>
            <person name="Garbelotto M."/>
            <person name="Gijzen M."/>
            <person name="Gordon S.G."/>
            <person name="Govers F."/>
            <person name="Grunwald N.J."/>
            <person name="Huang W."/>
            <person name="Ivors K.L."/>
            <person name="Jones R.W."/>
            <person name="Kamoun S."/>
            <person name="Krampis K."/>
            <person name="Lamour K.H."/>
            <person name="Lee M.K."/>
            <person name="McDonald W.H."/>
            <person name="Medina M."/>
            <person name="Meijer H.J."/>
            <person name="Nordberg E.K."/>
            <person name="Maclean D.J."/>
            <person name="Ospina-Giraldo M.D."/>
            <person name="Morris P.F."/>
            <person name="Phuntumart V."/>
            <person name="Putnam N.H."/>
            <person name="Rash S."/>
            <person name="Rose J.K."/>
            <person name="Sakihama Y."/>
            <person name="Salamov A.A."/>
            <person name="Savidor A."/>
            <person name="Scheuring C.F."/>
            <person name="Smith B.M."/>
            <person name="Sobral B.W."/>
            <person name="Terry A."/>
            <person name="Torto-Alalibo T.A."/>
            <person name="Win J."/>
            <person name="Xu Z."/>
            <person name="Zhang H."/>
            <person name="Grigoriev I.V."/>
            <person name="Rokhsar D.S."/>
            <person name="Boore J.L."/>
        </authorList>
    </citation>
    <scope>NUCLEOTIDE SEQUENCE [LARGE SCALE GENOMIC DNA]</scope>
    <source>
        <strain evidence="2 3">P6497</strain>
    </source>
</reference>
<name>G5A376_PHYSP</name>
<evidence type="ECO:0000256" key="1">
    <source>
        <dbReference type="SAM" id="MobiDB-lite"/>
    </source>
</evidence>
<dbReference type="InParanoid" id="G5A376"/>
<evidence type="ECO:0000313" key="3">
    <source>
        <dbReference type="Proteomes" id="UP000002640"/>
    </source>
</evidence>
<dbReference type="EMBL" id="JH159159">
    <property type="protein sequence ID" value="EGZ10116.1"/>
    <property type="molecule type" value="Genomic_DNA"/>
</dbReference>
<sequence>MPAHVVHQGSVRGRSSRARSQVSKAGSRTTTRSESPRRPSGSRDSHDLPRDAIRRCRLHPPLQLPYSGQGGVSAMTADMVGNAVVMVQEHFMKRLTAYIRLELFRRTGAAPRSEVERLRTACFGPDDGDYAEDEHELREWLGFRPYKDELKRSMSILGHIEALRREMAELPGSSGGVDLNVSPQDEVALGDEPESDEDFIQELRSRKGLRAFTLLPVSTSFVPMDVAFDGFTLQGFCARLYNRTWSNPVGIPVGAHGFETENCKFAYRVAPNGYSVSILLTRPKNAIEVELERLKATRTQEINDQAAKRARLRKAQTRKNPRGRQCTSRSDRQQPLPNDWNILPADYEADRLVAIDPGMRAMATAVCEDIAPMDETAMEQRRQRNRRRNRRRAARRKALLRIARRRKRLSRRTRARIKRAKRQARRPPTSPRVRHVGDETVISIKTREYRHLAGFNKAMHWFEGLK</sequence>
<gene>
    <name evidence="2" type="ORF">PHYSODRAFT_305389</name>
</gene>
<feature type="compositionally biased region" description="Polar residues" evidence="1">
    <location>
        <begin position="325"/>
        <end position="336"/>
    </location>
</feature>
<feature type="compositionally biased region" description="Basic residues" evidence="1">
    <location>
        <begin position="310"/>
        <end position="322"/>
    </location>
</feature>
<feature type="region of interest" description="Disordered" evidence="1">
    <location>
        <begin position="310"/>
        <end position="340"/>
    </location>
</feature>
<accession>G5A376</accession>
<dbReference type="AlphaFoldDB" id="G5A376"/>